<proteinExistence type="predicted"/>
<dbReference type="AlphaFoldDB" id="A0A8B2NN39"/>
<evidence type="ECO:0000313" key="2">
    <source>
        <dbReference type="Proteomes" id="UP000249590"/>
    </source>
</evidence>
<keyword evidence="2" id="KW-1185">Reference proteome</keyword>
<accession>A0A8B2NN39</accession>
<organism evidence="1 2">
    <name type="scientific">Acuticoccus sediminis</name>
    <dbReference type="NCBI Taxonomy" id="2184697"/>
    <lineage>
        <taxon>Bacteria</taxon>
        <taxon>Pseudomonadati</taxon>
        <taxon>Pseudomonadota</taxon>
        <taxon>Alphaproteobacteria</taxon>
        <taxon>Hyphomicrobiales</taxon>
        <taxon>Amorphaceae</taxon>
        <taxon>Acuticoccus</taxon>
    </lineage>
</organism>
<sequence length="119" mass="12822">MIILGAALLSGATDAAAEVVNVECVFDMRRDADGTKSDRMELHYKLDKTTGRAILEGNAGLSDVVLHMGTEGFSFIEVTESGAVMTTTVVISTGRAVHSRNTVIVRELVESQYLGRCSW</sequence>
<evidence type="ECO:0000313" key="1">
    <source>
        <dbReference type="EMBL" id="RAH98278.1"/>
    </source>
</evidence>
<gene>
    <name evidence="1" type="ORF">DLJ53_26580</name>
</gene>
<name>A0A8B2NN39_9HYPH</name>
<dbReference type="EMBL" id="QHHQ01000007">
    <property type="protein sequence ID" value="RAH98278.1"/>
    <property type="molecule type" value="Genomic_DNA"/>
</dbReference>
<comment type="caution">
    <text evidence="1">The sequence shown here is derived from an EMBL/GenBank/DDBJ whole genome shotgun (WGS) entry which is preliminary data.</text>
</comment>
<reference evidence="1 2" key="1">
    <citation type="submission" date="2018-05" db="EMBL/GenBank/DDBJ databases">
        <title>Acuticoccus sediminis sp. nov., isolated from deep-sea sediment of Indian Ocean.</title>
        <authorList>
            <person name="Liu X."/>
            <person name="Lai Q."/>
            <person name="Du Y."/>
            <person name="Sun F."/>
            <person name="Zhang X."/>
            <person name="Wang S."/>
            <person name="Shao Z."/>
        </authorList>
    </citation>
    <scope>NUCLEOTIDE SEQUENCE [LARGE SCALE GENOMIC DNA]</scope>
    <source>
        <strain evidence="1 2">PTG4-2</strain>
    </source>
</reference>
<protein>
    <submittedName>
        <fullName evidence="1">Uncharacterized protein</fullName>
    </submittedName>
</protein>
<dbReference type="Proteomes" id="UP000249590">
    <property type="component" value="Unassembled WGS sequence"/>
</dbReference>